<dbReference type="Gene3D" id="3.10.310.10">
    <property type="entry name" value="Diaminopimelate Epimerase, Chain A, domain 1"/>
    <property type="match status" value="2"/>
</dbReference>
<feature type="transmembrane region" description="Helical" evidence="3">
    <location>
        <begin position="399"/>
        <end position="422"/>
    </location>
</feature>
<dbReference type="PANTHER" id="PTHR43709:SF2">
    <property type="entry name" value="DUF453 DOMAIN PROTEIN (AFU_ORTHOLOGUE AFUA_6G00360)"/>
    <property type="match status" value="1"/>
</dbReference>
<dbReference type="VEuPathDB" id="FungiDB:ASPCADRAFT_133551"/>
<keyword evidence="3" id="KW-0812">Transmembrane</keyword>
<protein>
    <recommendedName>
        <fullName evidence="6">PrpF protein</fullName>
    </recommendedName>
</protein>
<keyword evidence="2" id="KW-0413">Isomerase</keyword>
<dbReference type="EMBL" id="KV907507">
    <property type="protein sequence ID" value="OOF92552.1"/>
    <property type="molecule type" value="Genomic_DNA"/>
</dbReference>
<keyword evidence="3" id="KW-0472">Membrane</keyword>
<evidence type="ECO:0000313" key="5">
    <source>
        <dbReference type="Proteomes" id="UP000188318"/>
    </source>
</evidence>
<evidence type="ECO:0000256" key="3">
    <source>
        <dbReference type="SAM" id="Phobius"/>
    </source>
</evidence>
<dbReference type="STRING" id="602072.A0A1R3RDJ4"/>
<keyword evidence="5" id="KW-1185">Reference proteome</keyword>
<gene>
    <name evidence="4" type="ORF">ASPCADRAFT_133551</name>
</gene>
<proteinExistence type="inferred from homology"/>
<evidence type="ECO:0008006" key="6">
    <source>
        <dbReference type="Google" id="ProtNLM"/>
    </source>
</evidence>
<sequence length="427" mass="45913">MPHTINQYAIPTTYYRGGTSKAIFFHEHVLPPPGPQRDRLLKRAIGSPDPLQLDGMGGSKAVTSKIAIVKPSTRPDADVDYTFAQVGVADDFIGYDANCGNISAAVGPLAIDEGLEVRIYNTGTRKVLSAHVPITEKGSFESEGTQAIAGVPGTGSPILMDYRFTIGAWLSRGLLPTGNITDTLTVAGNEIQVTICDMANLCVFANAKDFNITGHESAADLTANSEWQTKTQELLGKAAVLAGLTDDWKAWVDKSYAIPLPIFVAPPPDPSKGHVSARLFLDKMCHESMAGTGAICTAACSRVPGSVVNQIIGQAADLETLEISHPIGTMDVCVQTETPVKGEPMFKTLSFVRTARRIMDGTIYVPNSFKPIVQETSIDAPPRNILLTASKSAPMRGSLIYFVLCIIFFSIVCYSPASRFFWIGKQI</sequence>
<dbReference type="OrthoDB" id="10267539at2759"/>
<accession>A0A1R3RDJ4</accession>
<reference evidence="5" key="1">
    <citation type="journal article" date="2017" name="Genome Biol.">
        <title>Comparative genomics reveals high biological diversity and specific adaptations in the industrially and medically important fungal genus Aspergillus.</title>
        <authorList>
            <person name="de Vries R.P."/>
            <person name="Riley R."/>
            <person name="Wiebenga A."/>
            <person name="Aguilar-Osorio G."/>
            <person name="Amillis S."/>
            <person name="Uchima C.A."/>
            <person name="Anderluh G."/>
            <person name="Asadollahi M."/>
            <person name="Askin M."/>
            <person name="Barry K."/>
            <person name="Battaglia E."/>
            <person name="Bayram O."/>
            <person name="Benocci T."/>
            <person name="Braus-Stromeyer S.A."/>
            <person name="Caldana C."/>
            <person name="Canovas D."/>
            <person name="Cerqueira G.C."/>
            <person name="Chen F."/>
            <person name="Chen W."/>
            <person name="Choi C."/>
            <person name="Clum A."/>
            <person name="Dos Santos R.A."/>
            <person name="Damasio A.R."/>
            <person name="Diallinas G."/>
            <person name="Emri T."/>
            <person name="Fekete E."/>
            <person name="Flipphi M."/>
            <person name="Freyberg S."/>
            <person name="Gallo A."/>
            <person name="Gournas C."/>
            <person name="Habgood R."/>
            <person name="Hainaut M."/>
            <person name="Harispe M.L."/>
            <person name="Henrissat B."/>
            <person name="Hilden K.S."/>
            <person name="Hope R."/>
            <person name="Hossain A."/>
            <person name="Karabika E."/>
            <person name="Karaffa L."/>
            <person name="Karanyi Z."/>
            <person name="Krasevec N."/>
            <person name="Kuo A."/>
            <person name="Kusch H."/>
            <person name="LaButti K."/>
            <person name="Lagendijk E.L."/>
            <person name="Lapidus A."/>
            <person name="Levasseur A."/>
            <person name="Lindquist E."/>
            <person name="Lipzen A."/>
            <person name="Logrieco A.F."/>
            <person name="MacCabe A."/>
            <person name="Maekelae M.R."/>
            <person name="Malavazi I."/>
            <person name="Melin P."/>
            <person name="Meyer V."/>
            <person name="Mielnichuk N."/>
            <person name="Miskei M."/>
            <person name="Molnar A.P."/>
            <person name="Mule G."/>
            <person name="Ngan C.Y."/>
            <person name="Orejas M."/>
            <person name="Orosz E."/>
            <person name="Ouedraogo J.P."/>
            <person name="Overkamp K.M."/>
            <person name="Park H.-S."/>
            <person name="Perrone G."/>
            <person name="Piumi F."/>
            <person name="Punt P.J."/>
            <person name="Ram A.F."/>
            <person name="Ramon A."/>
            <person name="Rauscher S."/>
            <person name="Record E."/>
            <person name="Riano-Pachon D.M."/>
            <person name="Robert V."/>
            <person name="Roehrig J."/>
            <person name="Ruller R."/>
            <person name="Salamov A."/>
            <person name="Salih N.S."/>
            <person name="Samson R.A."/>
            <person name="Sandor E."/>
            <person name="Sanguinetti M."/>
            <person name="Schuetze T."/>
            <person name="Sepcic K."/>
            <person name="Shelest E."/>
            <person name="Sherlock G."/>
            <person name="Sophianopoulou V."/>
            <person name="Squina F.M."/>
            <person name="Sun H."/>
            <person name="Susca A."/>
            <person name="Todd R.B."/>
            <person name="Tsang A."/>
            <person name="Unkles S.E."/>
            <person name="van de Wiele N."/>
            <person name="van Rossen-Uffink D."/>
            <person name="Oliveira J.V."/>
            <person name="Vesth T.C."/>
            <person name="Visser J."/>
            <person name="Yu J.-H."/>
            <person name="Zhou M."/>
            <person name="Andersen M.R."/>
            <person name="Archer D.B."/>
            <person name="Baker S.E."/>
            <person name="Benoit I."/>
            <person name="Brakhage A.A."/>
            <person name="Braus G.H."/>
            <person name="Fischer R."/>
            <person name="Frisvad J.C."/>
            <person name="Goldman G.H."/>
            <person name="Houbraken J."/>
            <person name="Oakley B."/>
            <person name="Pocsi I."/>
            <person name="Scazzocchio C."/>
            <person name="Seiboth B."/>
            <person name="vanKuyk P.A."/>
            <person name="Wortman J."/>
            <person name="Dyer P.S."/>
            <person name="Grigoriev I.V."/>
        </authorList>
    </citation>
    <scope>NUCLEOTIDE SEQUENCE [LARGE SCALE GENOMIC DNA]</scope>
    <source>
        <strain evidence="5">ITEM 5010</strain>
    </source>
</reference>
<dbReference type="Proteomes" id="UP000188318">
    <property type="component" value="Unassembled WGS sequence"/>
</dbReference>
<evidence type="ECO:0000256" key="2">
    <source>
        <dbReference type="ARBA" id="ARBA00023235"/>
    </source>
</evidence>
<dbReference type="InterPro" id="IPR007400">
    <property type="entry name" value="PrpF-like"/>
</dbReference>
<dbReference type="PANTHER" id="PTHR43709">
    <property type="entry name" value="ACONITATE ISOMERASE-RELATED"/>
    <property type="match status" value="1"/>
</dbReference>
<evidence type="ECO:0000256" key="1">
    <source>
        <dbReference type="ARBA" id="ARBA00007673"/>
    </source>
</evidence>
<organism evidence="4 5">
    <name type="scientific">Aspergillus carbonarius (strain ITEM 5010)</name>
    <dbReference type="NCBI Taxonomy" id="602072"/>
    <lineage>
        <taxon>Eukaryota</taxon>
        <taxon>Fungi</taxon>
        <taxon>Dikarya</taxon>
        <taxon>Ascomycota</taxon>
        <taxon>Pezizomycotina</taxon>
        <taxon>Eurotiomycetes</taxon>
        <taxon>Eurotiomycetidae</taxon>
        <taxon>Eurotiales</taxon>
        <taxon>Aspergillaceae</taxon>
        <taxon>Aspergillus</taxon>
        <taxon>Aspergillus subgen. Circumdati</taxon>
    </lineage>
</organism>
<dbReference type="Pfam" id="PF04303">
    <property type="entry name" value="PrpF"/>
    <property type="match status" value="1"/>
</dbReference>
<dbReference type="GO" id="GO:0016853">
    <property type="term" value="F:isomerase activity"/>
    <property type="evidence" value="ECO:0007669"/>
    <property type="project" value="UniProtKB-KW"/>
</dbReference>
<keyword evidence="3" id="KW-1133">Transmembrane helix</keyword>
<name>A0A1R3RDJ4_ASPC5</name>
<dbReference type="SUPFAM" id="SSF54506">
    <property type="entry name" value="Diaminopimelate epimerase-like"/>
    <property type="match status" value="2"/>
</dbReference>
<evidence type="ECO:0000313" key="4">
    <source>
        <dbReference type="EMBL" id="OOF92552.1"/>
    </source>
</evidence>
<dbReference type="AlphaFoldDB" id="A0A1R3RDJ4"/>
<comment type="similarity">
    <text evidence="1">Belongs to the PrpF family.</text>
</comment>
<dbReference type="OMA" id="MCHESMA"/>